<feature type="domain" description="Thiopeptide-type bacteriocin biosynthesis" evidence="1">
    <location>
        <begin position="10"/>
        <end position="304"/>
    </location>
</feature>
<proteinExistence type="predicted"/>
<protein>
    <submittedName>
        <fullName evidence="2">Thiopeptide-type bacteriocin biosynthesis protein</fullName>
    </submittedName>
</protein>
<gene>
    <name evidence="2" type="ORF">GCM10022247_72400</name>
</gene>
<comment type="caution">
    <text evidence="2">The sequence shown here is derived from an EMBL/GenBank/DDBJ whole genome shotgun (WGS) entry which is preliminary data.</text>
</comment>
<evidence type="ECO:0000313" key="3">
    <source>
        <dbReference type="Proteomes" id="UP001501747"/>
    </source>
</evidence>
<dbReference type="EMBL" id="BAABAL010000027">
    <property type="protein sequence ID" value="GAA4036206.1"/>
    <property type="molecule type" value="Genomic_DNA"/>
</dbReference>
<evidence type="ECO:0000259" key="1">
    <source>
        <dbReference type="Pfam" id="PF14028"/>
    </source>
</evidence>
<accession>A0ABP7U5A1</accession>
<dbReference type="Pfam" id="PF14028">
    <property type="entry name" value="Lant_dehydr_C"/>
    <property type="match status" value="1"/>
</dbReference>
<name>A0ABP7U5A1_9PSEU</name>
<keyword evidence="3" id="KW-1185">Reference proteome</keyword>
<dbReference type="InterPro" id="IPR023809">
    <property type="entry name" value="Thiopep_bacteriocin_synth_dom"/>
</dbReference>
<evidence type="ECO:0000313" key="2">
    <source>
        <dbReference type="EMBL" id="GAA4036206.1"/>
    </source>
</evidence>
<sequence>MSYTLTNSRWRPVHLHLSPSLHDHFLRAVVAPLLRAEGLYEHFFFLRYWQGGPHIRLRMRTGPDAAPAVDRVLAGLAEAMPEFAEQAREEYELGLAHQAELARLEGEVTGDARAVGTLDPAAYEPEYGKYGGVDGVASAEILFRETSAAVLDLLVAQNTPVGTRRAPIGEAARIMAMFLHGAGLDPEAAKVFLQQYEDYWSKWAPEEMRRAWPKLYQGVSAQLTQLCASVWLRGATADVFHDISAGAAARARSLCGAAPDADVRQLSLDGTPYLSCLSNYIHTTNNRLGLVPASEGLVAYIVRRGLEEAIGQ</sequence>
<reference evidence="3" key="1">
    <citation type="journal article" date="2019" name="Int. J. Syst. Evol. Microbiol.">
        <title>The Global Catalogue of Microorganisms (GCM) 10K type strain sequencing project: providing services to taxonomists for standard genome sequencing and annotation.</title>
        <authorList>
            <consortium name="The Broad Institute Genomics Platform"/>
            <consortium name="The Broad Institute Genome Sequencing Center for Infectious Disease"/>
            <person name="Wu L."/>
            <person name="Ma J."/>
        </authorList>
    </citation>
    <scope>NUCLEOTIDE SEQUENCE [LARGE SCALE GENOMIC DNA]</scope>
    <source>
        <strain evidence="3">JCM 17342</strain>
    </source>
</reference>
<organism evidence="2 3">
    <name type="scientific">Allokutzneria multivorans</name>
    <dbReference type="NCBI Taxonomy" id="1142134"/>
    <lineage>
        <taxon>Bacteria</taxon>
        <taxon>Bacillati</taxon>
        <taxon>Actinomycetota</taxon>
        <taxon>Actinomycetes</taxon>
        <taxon>Pseudonocardiales</taxon>
        <taxon>Pseudonocardiaceae</taxon>
        <taxon>Allokutzneria</taxon>
    </lineage>
</organism>
<dbReference type="Proteomes" id="UP001501747">
    <property type="component" value="Unassembled WGS sequence"/>
</dbReference>